<feature type="region of interest" description="Disordered" evidence="2">
    <location>
        <begin position="17"/>
        <end position="555"/>
    </location>
</feature>
<dbReference type="InterPro" id="IPR011990">
    <property type="entry name" value="TPR-like_helical_dom_sf"/>
</dbReference>
<feature type="compositionally biased region" description="Basic and acidic residues" evidence="2">
    <location>
        <begin position="19"/>
        <end position="30"/>
    </location>
</feature>
<dbReference type="Pfam" id="PF13432">
    <property type="entry name" value="TPR_16"/>
    <property type="match status" value="2"/>
</dbReference>
<sequence length="1293" mass="143312">MPSIEDLKQFNQQLIQTGEEDRIKAERGEEVEILDPPSPEQAQALASRNRLRVRKNPNAPETGAADSSGKAESSEDREPSATPEGEENPSMDDFLSSTLGGGEDQASEDGGQSPDFDFGDLFASDDGGSESDELDLDALGLTDAPEQADSPGEDEQSLLDDFLNDFAPQEDEDLEEAPSQDENFFDQGDEIPGGRVEPGGQSTEPGEQFSEPGEATEPPDQQTEPDQPSAETGFPDFTDLETGPEPDTDIDFGAGTEGEAGTEIPDFADLEEGSAPDSDDGFDIPDFADLDMDTEGAATPPDFSDQEALEDLGTGESSEESEFSIPEDLASQEDLDSGLDVGGPDDGFDFGSDADLDFSGADFEADLDSLEADMPTEDDAEQGAPPQEIGEPAPSEDDLDSFGDLDEPSELPDDLADLDDFAESPDDLEDLSDLADLEESPEPPDDLADLSDLDQDDQTPETAGDLDDLSDLADLDQAGFGTDDFTADDFGSDDFGNGDFGAADFGESEGPGELGEPGEASLDDSFAQESPQEPPDFDDAFGAEGFGGDEEFSDEFSMGDFGAEFGILDDEQSLLGDEEVSVPGEQPLPDEELGMATSSDEAQGFGISDDEFGALKSTLAVLPLNLKLATAEALTKQDLPFEGQKALIQALVAGESAKKIAAHVNKLTGRRIQVPRGYEKKTGEEFAREQQTFAYQFREKIWPVIRISALITLAVGFLGFVGYRYVYEPLYAASLYDQGIQNIQADQYPRANLLFGRAFTIWPDEGRFLQYAQEFSGKRQYSLAQEKYRQAIEYNPENRTAILEYADFAAYTLRDYQESIDTLSILLNKSKNDFDPLLAYGDVYMEWARYTREPQPKEERYDEARFAYVRLTNVYGQTDQLLYRLMLYFIRTDNLPGAFELHKVFALDPRASVNPRIYAELGGFYVDRHLSGERNPFEGREISTEERLLLTLPDLLEEAQEVLQAAIEQDPRIPEAHYNLSRVFAEQGKYDLELQALNSAETLFSQTRENRPLNQFEAAQEIDTHTRLGVSYQRTGNNLSAEQYYRQAAALYERARDNAWVQPAHDYGKIYANLGDLYYYQGNDYPAALQFFLQARQNGFGQSELPEMTLLRRDLSYKIGYIYYLQEEFTDALDYFNQAEGSTLTRNNNLLYAKANTYYQQGNYPAAVAHYRILANRLVQERDRISTFLVQEDSTHRGLIDFTIRTYNNLGAALHHLALMAGPQRGQHQVEAQYYFSKATELSENLNRDLDTAVRADTRSVAYLNLRSVLVPGFEDQVLLDPDLRKDLQAEVF</sequence>
<dbReference type="InterPro" id="IPR058123">
    <property type="entry name" value="FlcA_N"/>
</dbReference>
<dbReference type="Gene3D" id="1.25.40.10">
    <property type="entry name" value="Tetratricopeptide repeat domain"/>
    <property type="match status" value="3"/>
</dbReference>
<evidence type="ECO:0000313" key="3">
    <source>
        <dbReference type="EMBL" id="KGE71631.1"/>
    </source>
</evidence>
<feature type="compositionally biased region" description="Low complexity" evidence="2">
    <location>
        <begin position="475"/>
        <end position="484"/>
    </location>
</feature>
<feature type="compositionally biased region" description="Low complexity" evidence="2">
    <location>
        <begin position="253"/>
        <end position="263"/>
    </location>
</feature>
<feature type="compositionally biased region" description="Acidic residues" evidence="2">
    <location>
        <begin position="363"/>
        <end position="381"/>
    </location>
</feature>
<keyword evidence="1" id="KW-0802">TPR repeat</keyword>
<gene>
    <name evidence="3" type="ORF">DC28_10190</name>
</gene>
<feature type="compositionally biased region" description="Low complexity" evidence="2">
    <location>
        <begin position="493"/>
        <end position="505"/>
    </location>
</feature>
<dbReference type="NCBIfam" id="NF047371">
    <property type="entry name" value="FlcA_CTERM"/>
    <property type="match status" value="1"/>
</dbReference>
<name>A0A098QVM3_9SPIO</name>
<dbReference type="PANTHER" id="PTHR12558:SF13">
    <property type="entry name" value="CELL DIVISION CYCLE PROTEIN 27 HOMOLOG"/>
    <property type="match status" value="1"/>
</dbReference>
<dbReference type="PANTHER" id="PTHR12558">
    <property type="entry name" value="CELL DIVISION CYCLE 16,23,27"/>
    <property type="match status" value="1"/>
</dbReference>
<accession>A0A098QVM3</accession>
<feature type="repeat" description="TPR" evidence="1">
    <location>
        <begin position="765"/>
        <end position="798"/>
    </location>
</feature>
<dbReference type="EMBL" id="JNUP01000065">
    <property type="protein sequence ID" value="KGE71631.1"/>
    <property type="molecule type" value="Genomic_DNA"/>
</dbReference>
<dbReference type="SMART" id="SM00028">
    <property type="entry name" value="TPR"/>
    <property type="match status" value="5"/>
</dbReference>
<organism evidence="3 4">
    <name type="scientific">Spirochaeta lutea</name>
    <dbReference type="NCBI Taxonomy" id="1480694"/>
    <lineage>
        <taxon>Bacteria</taxon>
        <taxon>Pseudomonadati</taxon>
        <taxon>Spirochaetota</taxon>
        <taxon>Spirochaetia</taxon>
        <taxon>Spirochaetales</taxon>
        <taxon>Spirochaetaceae</taxon>
        <taxon>Spirochaeta</taxon>
    </lineage>
</organism>
<evidence type="ECO:0008006" key="5">
    <source>
        <dbReference type="Google" id="ProtNLM"/>
    </source>
</evidence>
<dbReference type="Proteomes" id="UP000029692">
    <property type="component" value="Unassembled WGS sequence"/>
</dbReference>
<dbReference type="STRING" id="1480694.DC28_10190"/>
<dbReference type="RefSeq" id="WP_037548069.1">
    <property type="nucleotide sequence ID" value="NZ_JNUP01000065.1"/>
</dbReference>
<feature type="compositionally biased region" description="Acidic residues" evidence="2">
    <location>
        <begin position="346"/>
        <end position="356"/>
    </location>
</feature>
<dbReference type="eggNOG" id="COG0457">
    <property type="taxonomic scope" value="Bacteria"/>
</dbReference>
<reference evidence="3 4" key="1">
    <citation type="submission" date="2014-05" db="EMBL/GenBank/DDBJ databases">
        <title>De novo Genome Sequence of Spirocheata sp.</title>
        <authorList>
            <person name="Shivani Y."/>
            <person name="Subhash Y."/>
            <person name="Tushar L."/>
            <person name="Sasikala C."/>
            <person name="Ramana C.V."/>
        </authorList>
    </citation>
    <scope>NUCLEOTIDE SEQUENCE [LARGE SCALE GENOMIC DNA]</scope>
    <source>
        <strain evidence="3 4">JC230</strain>
    </source>
</reference>
<comment type="caution">
    <text evidence="3">The sequence shown here is derived from an EMBL/GenBank/DDBJ whole genome shotgun (WGS) entry which is preliminary data.</text>
</comment>
<dbReference type="PROSITE" id="PS50005">
    <property type="entry name" value="TPR"/>
    <property type="match status" value="1"/>
</dbReference>
<dbReference type="InterPro" id="IPR058109">
    <property type="entry name" value="FlcA_C"/>
</dbReference>
<feature type="compositionally biased region" description="Acidic residues" evidence="2">
    <location>
        <begin position="535"/>
        <end position="554"/>
    </location>
</feature>
<protein>
    <recommendedName>
        <fullName evidence="5">Tetratricopeptide repeat protein</fullName>
    </recommendedName>
</protein>
<keyword evidence="4" id="KW-1185">Reference proteome</keyword>
<evidence type="ECO:0000313" key="4">
    <source>
        <dbReference type="Proteomes" id="UP000029692"/>
    </source>
</evidence>
<evidence type="ECO:0000256" key="2">
    <source>
        <dbReference type="SAM" id="MobiDB-lite"/>
    </source>
</evidence>
<feature type="compositionally biased region" description="Low complexity" evidence="2">
    <location>
        <begin position="216"/>
        <end position="228"/>
    </location>
</feature>
<proteinExistence type="predicted"/>
<dbReference type="OrthoDB" id="349862at2"/>
<feature type="compositionally biased region" description="Acidic residues" evidence="2">
    <location>
        <begin position="127"/>
        <end position="136"/>
    </location>
</feature>
<dbReference type="NCBIfam" id="NF047372">
    <property type="entry name" value="FlcA_NTERM"/>
    <property type="match status" value="1"/>
</dbReference>
<dbReference type="SUPFAM" id="SSF48452">
    <property type="entry name" value="TPR-like"/>
    <property type="match status" value="2"/>
</dbReference>
<feature type="compositionally biased region" description="Acidic residues" evidence="2">
    <location>
        <begin position="266"/>
        <end position="294"/>
    </location>
</feature>
<dbReference type="InterPro" id="IPR019734">
    <property type="entry name" value="TPR_rpt"/>
</dbReference>
<evidence type="ECO:0000256" key="1">
    <source>
        <dbReference type="PROSITE-ProRule" id="PRU00339"/>
    </source>
</evidence>
<feature type="compositionally biased region" description="Acidic residues" evidence="2">
    <location>
        <begin position="168"/>
        <end position="189"/>
    </location>
</feature>
<feature type="compositionally biased region" description="Acidic residues" evidence="2">
    <location>
        <begin position="394"/>
        <end position="474"/>
    </location>
</feature>
<feature type="compositionally biased region" description="Acidic residues" evidence="2">
    <location>
        <begin position="238"/>
        <end position="250"/>
    </location>
</feature>